<feature type="region of interest" description="Disordered" evidence="5">
    <location>
        <begin position="395"/>
        <end position="431"/>
    </location>
</feature>
<dbReference type="Proteomes" id="UP000325313">
    <property type="component" value="Unassembled WGS sequence"/>
</dbReference>
<evidence type="ECO:0000256" key="6">
    <source>
        <dbReference type="SAM" id="Phobius"/>
    </source>
</evidence>
<protein>
    <recommendedName>
        <fullName evidence="9">AB hydrolase-1 domain-containing protein</fullName>
    </recommendedName>
</protein>
<dbReference type="Gene3D" id="3.40.50.1820">
    <property type="entry name" value="alpha/beta hydrolase"/>
    <property type="match status" value="1"/>
</dbReference>
<evidence type="ECO:0000313" key="8">
    <source>
        <dbReference type="Proteomes" id="UP000325313"/>
    </source>
</evidence>
<keyword evidence="6" id="KW-0472">Membrane</keyword>
<comment type="subcellular location">
    <subcellularLocation>
        <location evidence="1">Lipid droplet</location>
    </subcellularLocation>
</comment>
<dbReference type="Pfam" id="PF10230">
    <property type="entry name" value="LIDHydrolase"/>
    <property type="match status" value="1"/>
</dbReference>
<organism evidence="7 8">
    <name type="scientific">Puccinia graminis f. sp. tritici</name>
    <dbReference type="NCBI Taxonomy" id="56615"/>
    <lineage>
        <taxon>Eukaryota</taxon>
        <taxon>Fungi</taxon>
        <taxon>Dikarya</taxon>
        <taxon>Basidiomycota</taxon>
        <taxon>Pucciniomycotina</taxon>
        <taxon>Pucciniomycetes</taxon>
        <taxon>Pucciniales</taxon>
        <taxon>Pucciniaceae</taxon>
        <taxon>Puccinia</taxon>
    </lineage>
</organism>
<feature type="region of interest" description="Disordered" evidence="5">
    <location>
        <begin position="160"/>
        <end position="180"/>
    </location>
</feature>
<keyword evidence="6" id="KW-1133">Transmembrane helix</keyword>
<evidence type="ECO:0000313" key="7">
    <source>
        <dbReference type="EMBL" id="KAA1138967.1"/>
    </source>
</evidence>
<name>A0A5B0SM81_PUCGR</name>
<gene>
    <name evidence="7" type="ORF">PGTUg99_031900</name>
</gene>
<dbReference type="GO" id="GO:0019915">
    <property type="term" value="P:lipid storage"/>
    <property type="evidence" value="ECO:0007669"/>
    <property type="project" value="InterPro"/>
</dbReference>
<dbReference type="InterPro" id="IPR019363">
    <property type="entry name" value="LDAH"/>
</dbReference>
<proteinExistence type="inferred from homology"/>
<dbReference type="AlphaFoldDB" id="A0A5B0SM81"/>
<feature type="transmembrane region" description="Helical" evidence="6">
    <location>
        <begin position="261"/>
        <end position="281"/>
    </location>
</feature>
<dbReference type="GO" id="GO:0016298">
    <property type="term" value="F:lipase activity"/>
    <property type="evidence" value="ECO:0007669"/>
    <property type="project" value="InterPro"/>
</dbReference>
<dbReference type="PANTHER" id="PTHR13390">
    <property type="entry name" value="LIPASE"/>
    <property type="match status" value="1"/>
</dbReference>
<evidence type="ECO:0000256" key="1">
    <source>
        <dbReference type="ARBA" id="ARBA00004502"/>
    </source>
</evidence>
<accession>A0A5B0SM81</accession>
<dbReference type="InterPro" id="IPR029058">
    <property type="entry name" value="AB_hydrolase_fold"/>
</dbReference>
<keyword evidence="3" id="KW-0551">Lipid droplet</keyword>
<reference evidence="7 8" key="1">
    <citation type="submission" date="2019-05" db="EMBL/GenBank/DDBJ databases">
        <title>Emergence of the Ug99 lineage of the wheat stem rust pathogen through somatic hybridization.</title>
        <authorList>
            <person name="Li F."/>
            <person name="Upadhyaya N.M."/>
            <person name="Sperschneider J."/>
            <person name="Matny O."/>
            <person name="Nguyen-Phuc H."/>
            <person name="Mago R."/>
            <person name="Raley C."/>
            <person name="Miller M.E."/>
            <person name="Silverstein K.A.T."/>
            <person name="Henningsen E."/>
            <person name="Hirsch C.D."/>
            <person name="Visser B."/>
            <person name="Pretorius Z.A."/>
            <person name="Steffenson B.J."/>
            <person name="Schwessinger B."/>
            <person name="Dodds P.N."/>
            <person name="Figueroa M."/>
        </authorList>
    </citation>
    <scope>NUCLEOTIDE SEQUENCE [LARGE SCALE GENOMIC DNA]</scope>
    <source>
        <strain evidence="7 8">Ug99</strain>
    </source>
</reference>
<feature type="region of interest" description="Disordered" evidence="5">
    <location>
        <begin position="1"/>
        <end position="20"/>
    </location>
</feature>
<evidence type="ECO:0000256" key="5">
    <source>
        <dbReference type="SAM" id="MobiDB-lite"/>
    </source>
</evidence>
<dbReference type="GO" id="GO:0005811">
    <property type="term" value="C:lipid droplet"/>
    <property type="evidence" value="ECO:0007669"/>
    <property type="project" value="UniProtKB-SubCell"/>
</dbReference>
<dbReference type="EMBL" id="VDEP01000001">
    <property type="protein sequence ID" value="KAA1138967.1"/>
    <property type="molecule type" value="Genomic_DNA"/>
</dbReference>
<sequence length="485" mass="54600">MTRSGNDIGSDDSKDIQSTASRDTIRKLLTSYRYPGYPPSDLSIHSSFEQPHLTFDRSTNRFSCNPSDGAHFQPLNSPSDSAAKPPITGPRILVYMIPGNPGLVEFYDRFLSVLCSSFDAIGGCEAVCCGHLGHSLRHNSNLDLRFLDNFKLWNHLFDSSSPSDDPTPNHGRQSSREINPPAVGSLTDQIEFHCHLVGQIVHEGIKDPTHIKLVIMGHSVGGYIATKVLERYPDQVMHIIGLFPTLSHIGRSPNGLRLSPLFSPILLPFLNILQIVFCLTLPKMIIFRLITLYYSPISGTRNDHQPANKNQLMKAKDLSEQNLLIILNFILNINSVTAVLKMARSEMKSICELDRQFIHRFNRQMTIFWASHQADEWVGETEITEIIDLLNLYSEPTHDSPSEENHSRLRPTHQPSDLEAPTSIDDQPPPTFEDTVIENQSHVIPTEKVPVWKRMDEGIPHAFCLKDNEVMAKECSALIKQRLSN</sequence>
<evidence type="ECO:0000256" key="4">
    <source>
        <dbReference type="ARBA" id="ARBA00022801"/>
    </source>
</evidence>
<evidence type="ECO:0008006" key="9">
    <source>
        <dbReference type="Google" id="ProtNLM"/>
    </source>
</evidence>
<feature type="transmembrane region" description="Helical" evidence="6">
    <location>
        <begin position="323"/>
        <end position="343"/>
    </location>
</feature>
<dbReference type="SUPFAM" id="SSF53474">
    <property type="entry name" value="alpha/beta-Hydrolases"/>
    <property type="match status" value="1"/>
</dbReference>
<comment type="similarity">
    <text evidence="2">Belongs to the AB hydrolase superfamily. LDAH family.</text>
</comment>
<comment type="caution">
    <text evidence="7">The sequence shown here is derived from an EMBL/GenBank/DDBJ whole genome shotgun (WGS) entry which is preliminary data.</text>
</comment>
<evidence type="ECO:0000256" key="3">
    <source>
        <dbReference type="ARBA" id="ARBA00022677"/>
    </source>
</evidence>
<dbReference type="PANTHER" id="PTHR13390:SF0">
    <property type="entry name" value="LIPID DROPLET-ASSOCIATED HYDROLASE"/>
    <property type="match status" value="1"/>
</dbReference>
<keyword evidence="4" id="KW-0378">Hydrolase</keyword>
<evidence type="ECO:0000256" key="2">
    <source>
        <dbReference type="ARBA" id="ARBA00008300"/>
    </source>
</evidence>
<feature type="compositionally biased region" description="Basic and acidic residues" evidence="5">
    <location>
        <begin position="396"/>
        <end position="407"/>
    </location>
</feature>
<keyword evidence="6" id="KW-0812">Transmembrane</keyword>